<reference evidence="1 2" key="1">
    <citation type="submission" date="2017-04" db="EMBL/GenBank/DDBJ databases">
        <authorList>
            <person name="Afonso C.L."/>
            <person name="Miller P.J."/>
            <person name="Scott M.A."/>
            <person name="Spackman E."/>
            <person name="Goraichik I."/>
            <person name="Dimitrov K.M."/>
            <person name="Suarez D.L."/>
            <person name="Swayne D.E."/>
        </authorList>
    </citation>
    <scope>NUCLEOTIDE SEQUENCE [LARGE SCALE GENOMIC DNA]</scope>
    <source>
        <strain evidence="1 2">DSM 23236</strain>
    </source>
</reference>
<dbReference type="EMBL" id="FWXD01000039">
    <property type="protein sequence ID" value="SMC29670.1"/>
    <property type="molecule type" value="Genomic_DNA"/>
</dbReference>
<organism evidence="1 2">
    <name type="scientific">Andreprevotia lacus DSM 23236</name>
    <dbReference type="NCBI Taxonomy" id="1121001"/>
    <lineage>
        <taxon>Bacteria</taxon>
        <taxon>Pseudomonadati</taxon>
        <taxon>Pseudomonadota</taxon>
        <taxon>Betaproteobacteria</taxon>
        <taxon>Neisseriales</taxon>
        <taxon>Chitinibacteraceae</taxon>
        <taxon>Andreprevotia</taxon>
    </lineage>
</organism>
<dbReference type="OrthoDB" id="1434485at2"/>
<dbReference type="RefSeq" id="WP_084092927.1">
    <property type="nucleotide sequence ID" value="NZ_FWXD01000039.1"/>
</dbReference>
<accession>A0A1W1Y0C6</accession>
<dbReference type="STRING" id="1121001.SAMN02745857_04005"/>
<sequence>MARAKTATSAPHCRLSIVQARRAPVAVLLRRGPTRWVQLIRWDTANDTFELGQWLHGRVYEWGCDLSDNGELMTYVARKGGQRTLQALGEDTWTAICRPPYLTALALWPHNGLGGGGCFLRGGRFWLNLPEQQRRPMQRAKGFNMQIVGSEQLGDKDRKDEPQWRRVSDEGVQPAVWRRLAAEGALALEGTWQPIKRPFAAERHLQHCTLENSHGKHEIAPAEFVDFDRHGRVITGRGGELWVCDQPAAAQLDWRLLADFSGLKPGPKAAPEWATQWPYQVAR</sequence>
<gene>
    <name evidence="1" type="ORF">SAMN02745857_04005</name>
</gene>
<evidence type="ECO:0000313" key="2">
    <source>
        <dbReference type="Proteomes" id="UP000192761"/>
    </source>
</evidence>
<protein>
    <submittedName>
        <fullName evidence="1">Uncharacterized protein</fullName>
    </submittedName>
</protein>
<dbReference type="Proteomes" id="UP000192761">
    <property type="component" value="Unassembled WGS sequence"/>
</dbReference>
<evidence type="ECO:0000313" key="1">
    <source>
        <dbReference type="EMBL" id="SMC29670.1"/>
    </source>
</evidence>
<proteinExistence type="predicted"/>
<dbReference type="AlphaFoldDB" id="A0A1W1Y0C6"/>
<name>A0A1W1Y0C6_9NEIS</name>
<keyword evidence="2" id="KW-1185">Reference proteome</keyword>